<evidence type="ECO:0000313" key="4">
    <source>
        <dbReference type="Proteomes" id="UP000323164"/>
    </source>
</evidence>
<keyword evidence="2" id="KW-0732">Signal</keyword>
<evidence type="ECO:0000256" key="1">
    <source>
        <dbReference type="SAM" id="MobiDB-lite"/>
    </source>
</evidence>
<dbReference type="RefSeq" id="WP_149351638.1">
    <property type="nucleotide sequence ID" value="NZ_VTRV01000009.1"/>
</dbReference>
<gene>
    <name evidence="3" type="ORF">FW784_01775</name>
</gene>
<dbReference type="OrthoDB" id="5966402at2"/>
<comment type="caution">
    <text evidence="3">The sequence shown here is derived from an EMBL/GenBank/DDBJ whole genome shotgun (WGS) entry which is preliminary data.</text>
</comment>
<name>A0A5D8ZA41_9GAMM</name>
<dbReference type="AlphaFoldDB" id="A0A5D8ZA41"/>
<evidence type="ECO:0008006" key="5">
    <source>
        <dbReference type="Google" id="ProtNLM"/>
    </source>
</evidence>
<feature type="signal peptide" evidence="2">
    <location>
        <begin position="1"/>
        <end position="26"/>
    </location>
</feature>
<evidence type="ECO:0000313" key="3">
    <source>
        <dbReference type="EMBL" id="TZF91436.1"/>
    </source>
</evidence>
<feature type="chain" id="PRO_5022666165" description="Secreted protein" evidence="2">
    <location>
        <begin position="27"/>
        <end position="183"/>
    </location>
</feature>
<dbReference type="Proteomes" id="UP000323164">
    <property type="component" value="Unassembled WGS sequence"/>
</dbReference>
<feature type="region of interest" description="Disordered" evidence="1">
    <location>
        <begin position="158"/>
        <end position="183"/>
    </location>
</feature>
<reference evidence="3 4" key="1">
    <citation type="submission" date="2019-08" db="EMBL/GenBank/DDBJ databases">
        <title>Draft genome sequence of Lysobacter sp. UKS-15.</title>
        <authorList>
            <person name="Im W.-T."/>
        </authorList>
    </citation>
    <scope>NUCLEOTIDE SEQUENCE [LARGE SCALE GENOMIC DNA]</scope>
    <source>
        <strain evidence="3 4">UKS-15</strain>
    </source>
</reference>
<keyword evidence="4" id="KW-1185">Reference proteome</keyword>
<organism evidence="3 4">
    <name type="scientific">Cognatilysobacter lacus</name>
    <dbReference type="NCBI Taxonomy" id="1643323"/>
    <lineage>
        <taxon>Bacteria</taxon>
        <taxon>Pseudomonadati</taxon>
        <taxon>Pseudomonadota</taxon>
        <taxon>Gammaproteobacteria</taxon>
        <taxon>Lysobacterales</taxon>
        <taxon>Lysobacteraceae</taxon>
        <taxon>Cognatilysobacter</taxon>
    </lineage>
</organism>
<dbReference type="EMBL" id="VTRV01000009">
    <property type="protein sequence ID" value="TZF91436.1"/>
    <property type="molecule type" value="Genomic_DNA"/>
</dbReference>
<proteinExistence type="predicted"/>
<sequence length="183" mass="19524">MTRLLRKRSAALLLAASLGATTLAHAQGASGSGPHSGDAWVDGRLVDIGAYASTYRESFVDELARYHRAPRPLVAELLARPGWTPGDVYFACSLAMQAGRPCREVAEMHSAEPVRDWASVAASLGVSAGTPAFHRIKRDIVASYQRWARPVSVDDELAPDFPQRARATGGHPAKQASQIPPAG</sequence>
<protein>
    <recommendedName>
        <fullName evidence="5">Secreted protein</fullName>
    </recommendedName>
</protein>
<evidence type="ECO:0000256" key="2">
    <source>
        <dbReference type="SAM" id="SignalP"/>
    </source>
</evidence>
<accession>A0A5D8ZA41</accession>